<reference evidence="2" key="1">
    <citation type="journal article" date="2019" name="Int. J. Syst. Evol. Microbiol.">
        <title>The Global Catalogue of Microorganisms (GCM) 10K type strain sequencing project: providing services to taxonomists for standard genome sequencing and annotation.</title>
        <authorList>
            <consortium name="The Broad Institute Genomics Platform"/>
            <consortium name="The Broad Institute Genome Sequencing Center for Infectious Disease"/>
            <person name="Wu L."/>
            <person name="Ma J."/>
        </authorList>
    </citation>
    <scope>NUCLEOTIDE SEQUENCE [LARGE SCALE GENOMIC DNA]</scope>
    <source>
        <strain evidence="2">JCM 3296</strain>
    </source>
</reference>
<protein>
    <submittedName>
        <fullName evidence="1">Uncharacterized protein</fullName>
    </submittedName>
</protein>
<name>A0ABQ2VH00_9PSEU</name>
<evidence type="ECO:0000313" key="2">
    <source>
        <dbReference type="Proteomes" id="UP000649573"/>
    </source>
</evidence>
<proteinExistence type="predicted"/>
<evidence type="ECO:0000313" key="1">
    <source>
        <dbReference type="EMBL" id="GGU86467.1"/>
    </source>
</evidence>
<dbReference type="EMBL" id="BMRE01000103">
    <property type="protein sequence ID" value="GGU86467.1"/>
    <property type="molecule type" value="Genomic_DNA"/>
</dbReference>
<accession>A0ABQ2VH00</accession>
<dbReference type="RefSeq" id="WP_189259966.1">
    <property type="nucleotide sequence ID" value="NZ_BMRE01000103.1"/>
</dbReference>
<comment type="caution">
    <text evidence="1">The sequence shown here is derived from an EMBL/GenBank/DDBJ whole genome shotgun (WGS) entry which is preliminary data.</text>
</comment>
<dbReference type="Proteomes" id="UP000649573">
    <property type="component" value="Unassembled WGS sequence"/>
</dbReference>
<sequence>MQNDRYSRGIRQRRVYPEDIGAFLIPVFGAKDQACVGERILRHQVLNELAVDLVNEARADVEALNEGTLDVQAILSGALKAPTADDIPELAEDGA</sequence>
<keyword evidence="2" id="KW-1185">Reference proteome</keyword>
<organism evidence="1 2">
    <name type="scientific">Lentzea flava</name>
    <dbReference type="NCBI Taxonomy" id="103732"/>
    <lineage>
        <taxon>Bacteria</taxon>
        <taxon>Bacillati</taxon>
        <taxon>Actinomycetota</taxon>
        <taxon>Actinomycetes</taxon>
        <taxon>Pseudonocardiales</taxon>
        <taxon>Pseudonocardiaceae</taxon>
        <taxon>Lentzea</taxon>
    </lineage>
</organism>
<gene>
    <name evidence="1" type="ORF">GCM10010178_90540</name>
</gene>